<dbReference type="GO" id="GO:0016705">
    <property type="term" value="F:oxidoreductase activity, acting on paired donors, with incorporation or reduction of molecular oxygen"/>
    <property type="evidence" value="ECO:0007669"/>
    <property type="project" value="InterPro"/>
</dbReference>
<dbReference type="GO" id="GO:0004497">
    <property type="term" value="F:monooxygenase activity"/>
    <property type="evidence" value="ECO:0007669"/>
    <property type="project" value="UniProtKB-KW"/>
</dbReference>
<dbReference type="InterPro" id="IPR036396">
    <property type="entry name" value="Cyt_P450_sf"/>
</dbReference>
<evidence type="ECO:0000313" key="1">
    <source>
        <dbReference type="EMBL" id="MCI33019.1"/>
    </source>
</evidence>
<accession>A0A392R9S3</accession>
<feature type="non-terminal residue" evidence="1">
    <location>
        <position position="63"/>
    </location>
</feature>
<keyword evidence="1" id="KW-0560">Oxidoreductase</keyword>
<dbReference type="PANTHER" id="PTHR47949">
    <property type="entry name" value="CYTOCHROME P450 703A2-RELATED-RELATED"/>
    <property type="match status" value="1"/>
</dbReference>
<comment type="caution">
    <text evidence="1">The sequence shown here is derived from an EMBL/GenBank/DDBJ whole genome shotgun (WGS) entry which is preliminary data.</text>
</comment>
<name>A0A392R9S3_9FABA</name>
<dbReference type="Pfam" id="PF00067">
    <property type="entry name" value="p450"/>
    <property type="match status" value="1"/>
</dbReference>
<reference evidence="1 2" key="1">
    <citation type="journal article" date="2018" name="Front. Plant Sci.">
        <title>Red Clover (Trifolium pratense) and Zigzag Clover (T. medium) - A Picture of Genomic Similarities and Differences.</title>
        <authorList>
            <person name="Dluhosova J."/>
            <person name="Istvanek J."/>
            <person name="Nedelnik J."/>
            <person name="Repkova J."/>
        </authorList>
    </citation>
    <scope>NUCLEOTIDE SEQUENCE [LARGE SCALE GENOMIC DNA]</scope>
    <source>
        <strain evidence="2">cv. 10/8</strain>
        <tissue evidence="1">Leaf</tissue>
    </source>
</reference>
<dbReference type="GO" id="GO:0005506">
    <property type="term" value="F:iron ion binding"/>
    <property type="evidence" value="ECO:0007669"/>
    <property type="project" value="InterPro"/>
</dbReference>
<dbReference type="PANTHER" id="PTHR47949:SF4">
    <property type="entry name" value="TYROSINE N-MONOOXYGENASE"/>
    <property type="match status" value="1"/>
</dbReference>
<evidence type="ECO:0000313" key="2">
    <source>
        <dbReference type="Proteomes" id="UP000265520"/>
    </source>
</evidence>
<keyword evidence="2" id="KW-1185">Reference proteome</keyword>
<dbReference type="Proteomes" id="UP000265520">
    <property type="component" value="Unassembled WGS sequence"/>
</dbReference>
<dbReference type="Gene3D" id="1.10.630.10">
    <property type="entry name" value="Cytochrome P450"/>
    <property type="match status" value="1"/>
</dbReference>
<dbReference type="InterPro" id="IPR001128">
    <property type="entry name" value="Cyt_P450"/>
</dbReference>
<dbReference type="AlphaFoldDB" id="A0A392R9S3"/>
<dbReference type="InterPro" id="IPR051382">
    <property type="entry name" value="CYP450_AA/FA_Hydroxylases"/>
</dbReference>
<dbReference type="SUPFAM" id="SSF48264">
    <property type="entry name" value="Cytochrome P450"/>
    <property type="match status" value="1"/>
</dbReference>
<dbReference type="EMBL" id="LXQA010200793">
    <property type="protein sequence ID" value="MCI33019.1"/>
    <property type="molecule type" value="Genomic_DNA"/>
</dbReference>
<organism evidence="1 2">
    <name type="scientific">Trifolium medium</name>
    <dbReference type="NCBI Taxonomy" id="97028"/>
    <lineage>
        <taxon>Eukaryota</taxon>
        <taxon>Viridiplantae</taxon>
        <taxon>Streptophyta</taxon>
        <taxon>Embryophyta</taxon>
        <taxon>Tracheophyta</taxon>
        <taxon>Spermatophyta</taxon>
        <taxon>Magnoliopsida</taxon>
        <taxon>eudicotyledons</taxon>
        <taxon>Gunneridae</taxon>
        <taxon>Pentapetalae</taxon>
        <taxon>rosids</taxon>
        <taxon>fabids</taxon>
        <taxon>Fabales</taxon>
        <taxon>Fabaceae</taxon>
        <taxon>Papilionoideae</taxon>
        <taxon>50 kb inversion clade</taxon>
        <taxon>NPAAA clade</taxon>
        <taxon>Hologalegina</taxon>
        <taxon>IRL clade</taxon>
        <taxon>Trifolieae</taxon>
        <taxon>Trifolium</taxon>
    </lineage>
</organism>
<proteinExistence type="predicted"/>
<keyword evidence="1" id="KW-0503">Monooxygenase</keyword>
<dbReference type="GO" id="GO:0020037">
    <property type="term" value="F:heme binding"/>
    <property type="evidence" value="ECO:0007669"/>
    <property type="project" value="InterPro"/>
</dbReference>
<protein>
    <submittedName>
        <fullName evidence="1">Isoleucine N-monooxygenase 2-like</fullName>
    </submittedName>
</protein>
<sequence length="63" mass="7289">MINQPDLLQRAIEELDNVVVKDRLVQESDIPSLNYVKACAREAFRLHSVRNFNLPHVAMDNIE</sequence>